<dbReference type="RefSeq" id="WP_207107726.1">
    <property type="nucleotide sequence ID" value="NZ_JAFLVR010000013.1"/>
</dbReference>
<proteinExistence type="predicted"/>
<sequence length="119" mass="13504">MKKQIEIQNRNVKTLPDLIKDNPDLRIMPMVESEIVISDDFSSLLGSFGITENESILKSHDEEELVQDVLDDIPAEINDKIADKTATEAVKNYEWEKANIVASGGKADRWRLQSWDICS</sequence>
<keyword evidence="2" id="KW-1185">Reference proteome</keyword>
<organism evidence="1 2">
    <name type="scientific">Candidatus Enterococcus murrayae</name>
    <dbReference type="NCBI Taxonomy" id="2815321"/>
    <lineage>
        <taxon>Bacteria</taxon>
        <taxon>Bacillati</taxon>
        <taxon>Bacillota</taxon>
        <taxon>Bacilli</taxon>
        <taxon>Lactobacillales</taxon>
        <taxon>Enterococcaceae</taxon>
        <taxon>Enterococcus</taxon>
    </lineage>
</organism>
<reference evidence="1 2" key="1">
    <citation type="submission" date="2021-03" db="EMBL/GenBank/DDBJ databases">
        <title>Enterococcal diversity collection.</title>
        <authorList>
            <person name="Gilmore M.S."/>
            <person name="Schwartzman J."/>
            <person name="Van Tyne D."/>
            <person name="Martin M."/>
            <person name="Earl A.M."/>
            <person name="Manson A.L."/>
            <person name="Straub T."/>
            <person name="Salamzade R."/>
            <person name="Saavedra J."/>
            <person name="Lebreton F."/>
            <person name="Prichula J."/>
            <person name="Schaufler K."/>
            <person name="Gaca A."/>
            <person name="Sgardioli B."/>
            <person name="Wagenaar J."/>
            <person name="Strong T."/>
        </authorList>
    </citation>
    <scope>NUCLEOTIDE SEQUENCE [LARGE SCALE GENOMIC DNA]</scope>
    <source>
        <strain evidence="1 2">MJM16</strain>
    </source>
</reference>
<dbReference type="EMBL" id="JAFLVR010000013">
    <property type="protein sequence ID" value="MBO0451946.1"/>
    <property type="molecule type" value="Genomic_DNA"/>
</dbReference>
<protein>
    <submittedName>
        <fullName evidence="1">Uncharacterized protein</fullName>
    </submittedName>
</protein>
<name>A0ABS3HER3_9ENTE</name>
<dbReference type="Proteomes" id="UP000664495">
    <property type="component" value="Unassembled WGS sequence"/>
</dbReference>
<accession>A0ABS3HER3</accession>
<comment type="caution">
    <text evidence="1">The sequence shown here is derived from an EMBL/GenBank/DDBJ whole genome shotgun (WGS) entry which is preliminary data.</text>
</comment>
<evidence type="ECO:0000313" key="2">
    <source>
        <dbReference type="Proteomes" id="UP000664495"/>
    </source>
</evidence>
<evidence type="ECO:0000313" key="1">
    <source>
        <dbReference type="EMBL" id="MBO0451946.1"/>
    </source>
</evidence>
<gene>
    <name evidence="1" type="ORF">JZO85_06665</name>
</gene>